<sequence>MSTILSQSSVQEALIDIGLNGVFVNLLLFGVYTMVYFGTSYIYLTKKSSRHWIVLLTISLLYFLYVLQTSAQWVVAKQAFVDQGKTRETILSALFVNPQWGTFVTLICNFLMSCLADALLIWRCYNVWNRSLYVILLPSFLLFSEFVIYVTTIILASIESVKPSHAQAHVLNTLTTTSLFTTLTTTLVTALLISYRIHSVVKQDLLRSSRARLNHIFTILLESSAAYSIVALAYAVSGVIPANANKNPVPLIATETYSAVFYYFTAGVAPTIMVARVALTTDTDWNISTMSHISGIQFDHSHSKTKASIVRPEDRDIEETTKPRTFA</sequence>
<evidence type="ECO:0000313" key="3">
    <source>
        <dbReference type="EMBL" id="KAF8894192.1"/>
    </source>
</evidence>
<evidence type="ECO:0000256" key="1">
    <source>
        <dbReference type="SAM" id="MobiDB-lite"/>
    </source>
</evidence>
<feature type="transmembrane region" description="Helical" evidence="2">
    <location>
        <begin position="216"/>
        <end position="240"/>
    </location>
</feature>
<evidence type="ECO:0000256" key="2">
    <source>
        <dbReference type="SAM" id="Phobius"/>
    </source>
</evidence>
<evidence type="ECO:0000313" key="4">
    <source>
        <dbReference type="Proteomes" id="UP000724874"/>
    </source>
</evidence>
<dbReference type="EMBL" id="JADNYJ010000065">
    <property type="protein sequence ID" value="KAF8894192.1"/>
    <property type="molecule type" value="Genomic_DNA"/>
</dbReference>
<proteinExistence type="predicted"/>
<dbReference type="AlphaFoldDB" id="A0A9P5TLY3"/>
<protein>
    <submittedName>
        <fullName evidence="3">Uncharacterized protein</fullName>
    </submittedName>
</protein>
<dbReference type="OrthoDB" id="2873242at2759"/>
<feature type="transmembrane region" description="Helical" evidence="2">
    <location>
        <begin position="178"/>
        <end position="195"/>
    </location>
</feature>
<reference evidence="3" key="1">
    <citation type="submission" date="2020-11" db="EMBL/GenBank/DDBJ databases">
        <authorList>
            <consortium name="DOE Joint Genome Institute"/>
            <person name="Ahrendt S."/>
            <person name="Riley R."/>
            <person name="Andreopoulos W."/>
            <person name="LaButti K."/>
            <person name="Pangilinan J."/>
            <person name="Ruiz-duenas F.J."/>
            <person name="Barrasa J.M."/>
            <person name="Sanchez-Garcia M."/>
            <person name="Camarero S."/>
            <person name="Miyauchi S."/>
            <person name="Serrano A."/>
            <person name="Linde D."/>
            <person name="Babiker R."/>
            <person name="Drula E."/>
            <person name="Ayuso-Fernandez I."/>
            <person name="Pacheco R."/>
            <person name="Padilla G."/>
            <person name="Ferreira P."/>
            <person name="Barriuso J."/>
            <person name="Kellner H."/>
            <person name="Castanera R."/>
            <person name="Alfaro M."/>
            <person name="Ramirez L."/>
            <person name="Pisabarro A.G."/>
            <person name="Kuo A."/>
            <person name="Tritt A."/>
            <person name="Lipzen A."/>
            <person name="He G."/>
            <person name="Yan M."/>
            <person name="Ng V."/>
            <person name="Cullen D."/>
            <person name="Martin F."/>
            <person name="Rosso M.-N."/>
            <person name="Henrissat B."/>
            <person name="Hibbett D."/>
            <person name="Martinez A.T."/>
            <person name="Grigoriev I.V."/>
        </authorList>
    </citation>
    <scope>NUCLEOTIDE SEQUENCE</scope>
    <source>
        <strain evidence="3">AH 44721</strain>
    </source>
</reference>
<name>A0A9P5TLY3_GYMJU</name>
<gene>
    <name evidence="3" type="ORF">CPB84DRAFT_1304485</name>
</gene>
<feature type="transmembrane region" description="Helical" evidence="2">
    <location>
        <begin position="134"/>
        <end position="158"/>
    </location>
</feature>
<feature type="transmembrane region" description="Helical" evidence="2">
    <location>
        <begin position="100"/>
        <end position="122"/>
    </location>
</feature>
<dbReference type="Proteomes" id="UP000724874">
    <property type="component" value="Unassembled WGS sequence"/>
</dbReference>
<feature type="transmembrane region" description="Helical" evidence="2">
    <location>
        <begin position="22"/>
        <end position="44"/>
    </location>
</feature>
<feature type="compositionally biased region" description="Basic and acidic residues" evidence="1">
    <location>
        <begin position="311"/>
        <end position="327"/>
    </location>
</feature>
<keyword evidence="4" id="KW-1185">Reference proteome</keyword>
<organism evidence="3 4">
    <name type="scientific">Gymnopilus junonius</name>
    <name type="common">Spectacular rustgill mushroom</name>
    <name type="synonym">Gymnopilus spectabilis subsp. junonius</name>
    <dbReference type="NCBI Taxonomy" id="109634"/>
    <lineage>
        <taxon>Eukaryota</taxon>
        <taxon>Fungi</taxon>
        <taxon>Dikarya</taxon>
        <taxon>Basidiomycota</taxon>
        <taxon>Agaricomycotina</taxon>
        <taxon>Agaricomycetes</taxon>
        <taxon>Agaricomycetidae</taxon>
        <taxon>Agaricales</taxon>
        <taxon>Agaricineae</taxon>
        <taxon>Hymenogastraceae</taxon>
        <taxon>Gymnopilus</taxon>
    </lineage>
</organism>
<feature type="transmembrane region" description="Helical" evidence="2">
    <location>
        <begin position="260"/>
        <end position="279"/>
    </location>
</feature>
<keyword evidence="2" id="KW-1133">Transmembrane helix</keyword>
<feature type="region of interest" description="Disordered" evidence="1">
    <location>
        <begin position="307"/>
        <end position="327"/>
    </location>
</feature>
<comment type="caution">
    <text evidence="3">The sequence shown here is derived from an EMBL/GenBank/DDBJ whole genome shotgun (WGS) entry which is preliminary data.</text>
</comment>
<keyword evidence="2" id="KW-0472">Membrane</keyword>
<accession>A0A9P5TLY3</accession>
<keyword evidence="2" id="KW-0812">Transmembrane</keyword>
<feature type="transmembrane region" description="Helical" evidence="2">
    <location>
        <begin position="51"/>
        <end position="68"/>
    </location>
</feature>